<feature type="region of interest" description="Disordered" evidence="1">
    <location>
        <begin position="72"/>
        <end position="102"/>
    </location>
</feature>
<dbReference type="Proteomes" id="UP000290560">
    <property type="component" value="Unassembled WGS sequence"/>
</dbReference>
<accession>A0A445MH82</accession>
<feature type="compositionally biased region" description="Basic and acidic residues" evidence="1">
    <location>
        <begin position="116"/>
        <end position="127"/>
    </location>
</feature>
<sequence length="217" mass="22955">MASFNFTPNLGIKSLDKFSHQLYLRPISGLVRQTLKAALVEKKAAAIAGIGQWQQGHTTVAEEGAIVAKAGATAGRRGNRAATAGPNTSDRAIGGKRPEQQDRAATKVAEVGFGAGKEDVGSRDGRRIAKSTTAGKGNVAAGDGGRQQQRRKQERATAVRSTAGEEEGVAIRRARTALDRGWEKATVDKAGKENQQRRGREAGGGWRRKLAGMAGER</sequence>
<evidence type="ECO:0000256" key="1">
    <source>
        <dbReference type="SAM" id="MobiDB-lite"/>
    </source>
</evidence>
<feature type="region of interest" description="Disordered" evidence="1">
    <location>
        <begin position="115"/>
        <end position="168"/>
    </location>
</feature>
<organism evidence="2">
    <name type="scientific">Ensete ventricosum</name>
    <name type="common">Abyssinian banana</name>
    <name type="synonym">Musa ensete</name>
    <dbReference type="NCBI Taxonomy" id="4639"/>
    <lineage>
        <taxon>Eukaryota</taxon>
        <taxon>Viridiplantae</taxon>
        <taxon>Streptophyta</taxon>
        <taxon>Embryophyta</taxon>
        <taxon>Tracheophyta</taxon>
        <taxon>Spermatophyta</taxon>
        <taxon>Magnoliopsida</taxon>
        <taxon>Liliopsida</taxon>
        <taxon>Zingiberales</taxon>
        <taxon>Musaceae</taxon>
        <taxon>Ensete</taxon>
    </lineage>
</organism>
<feature type="region of interest" description="Disordered" evidence="1">
    <location>
        <begin position="182"/>
        <end position="217"/>
    </location>
</feature>
<name>A0A445MH82_ENSVE</name>
<feature type="compositionally biased region" description="Low complexity" evidence="1">
    <location>
        <begin position="72"/>
        <end position="85"/>
    </location>
</feature>
<feature type="compositionally biased region" description="Basic and acidic residues" evidence="1">
    <location>
        <begin position="182"/>
        <end position="201"/>
    </location>
</feature>
<dbReference type="AlphaFoldDB" id="A0A445MH82"/>
<reference evidence="2" key="1">
    <citation type="journal article" date="2018" name="Data Brief">
        <title>Genome sequence data from 17 accessions of Ensete ventricosum, a staple food crop for millions in Ethiopia.</title>
        <authorList>
            <person name="Yemataw Z."/>
            <person name="Muzemil S."/>
            <person name="Ambachew D."/>
            <person name="Tripathi L."/>
            <person name="Tesfaye K."/>
            <person name="Chala A."/>
            <person name="Farbos A."/>
            <person name="O'Neill P."/>
            <person name="Moore K."/>
            <person name="Grant M."/>
            <person name="Studholme D.J."/>
        </authorList>
    </citation>
    <scope>NUCLEOTIDE SEQUENCE [LARGE SCALE GENOMIC DNA]</scope>
    <source>
        <tissue evidence="2">Leaf</tissue>
    </source>
</reference>
<evidence type="ECO:0000313" key="2">
    <source>
        <dbReference type="EMBL" id="RZR73558.1"/>
    </source>
</evidence>
<gene>
    <name evidence="2" type="ORF">BHM03_00025648</name>
</gene>
<proteinExistence type="predicted"/>
<dbReference type="EMBL" id="KV875952">
    <property type="protein sequence ID" value="RZR73558.1"/>
    <property type="molecule type" value="Genomic_DNA"/>
</dbReference>
<protein>
    <submittedName>
        <fullName evidence="2">Uncharacterized protein</fullName>
    </submittedName>
</protein>